<dbReference type="Proteomes" id="UP000095594">
    <property type="component" value="Unassembled WGS sequence"/>
</dbReference>
<feature type="transmembrane region" description="Helical" evidence="1">
    <location>
        <begin position="207"/>
        <end position="224"/>
    </location>
</feature>
<feature type="transmembrane region" description="Helical" evidence="1">
    <location>
        <begin position="68"/>
        <end position="88"/>
    </location>
</feature>
<name>A0A173XR51_9CLOT</name>
<accession>A0A173XR51</accession>
<dbReference type="PANTHER" id="PTHR37314">
    <property type="entry name" value="SLR0142 PROTEIN"/>
    <property type="match status" value="1"/>
</dbReference>
<organism evidence="2 3">
    <name type="scientific">Clostridium disporicum</name>
    <dbReference type="NCBI Taxonomy" id="84024"/>
    <lineage>
        <taxon>Bacteria</taxon>
        <taxon>Bacillati</taxon>
        <taxon>Bacillota</taxon>
        <taxon>Clostridia</taxon>
        <taxon>Eubacteriales</taxon>
        <taxon>Clostridiaceae</taxon>
        <taxon>Clostridium</taxon>
    </lineage>
</organism>
<sequence>MKNDNKRKEIIPPFKRPIFLMIITFVGGYMNGYTYITRNEILANMHTANMSKLGINIALGNYIEALHYFIPIIACILGAAFSELVKTIIIKTKFKGEWRILALLLEATFLFFIGLIPSTFPDIIVTNLVSFLMGYQLCLFRDCLGIPFNTTICTGNIRNVGQLLFQALDEKSIKTLEKLIYFTALTFSFAIGAIPGTLISLVLNTKAVWICSGILFIQAIWINNSKYNKVQ</sequence>
<dbReference type="InterPro" id="IPR010699">
    <property type="entry name" value="DUF1275"/>
</dbReference>
<proteinExistence type="predicted"/>
<reference evidence="2 3" key="1">
    <citation type="submission" date="2015-09" db="EMBL/GenBank/DDBJ databases">
        <authorList>
            <consortium name="Pathogen Informatics"/>
        </authorList>
    </citation>
    <scope>NUCLEOTIDE SEQUENCE [LARGE SCALE GENOMIC DNA]</scope>
    <source>
        <strain evidence="2 3">2789STDY5834856</strain>
    </source>
</reference>
<feature type="transmembrane region" description="Helical" evidence="1">
    <location>
        <begin position="179"/>
        <end position="201"/>
    </location>
</feature>
<evidence type="ECO:0000313" key="3">
    <source>
        <dbReference type="Proteomes" id="UP000095594"/>
    </source>
</evidence>
<protein>
    <submittedName>
        <fullName evidence="2">Predicted membrane protein</fullName>
    </submittedName>
</protein>
<keyword evidence="1" id="KW-0472">Membrane</keyword>
<dbReference type="EMBL" id="CYZX01000001">
    <property type="protein sequence ID" value="CUN54043.1"/>
    <property type="molecule type" value="Genomic_DNA"/>
</dbReference>
<evidence type="ECO:0000313" key="2">
    <source>
        <dbReference type="EMBL" id="CUN54043.1"/>
    </source>
</evidence>
<evidence type="ECO:0000256" key="1">
    <source>
        <dbReference type="SAM" id="Phobius"/>
    </source>
</evidence>
<keyword evidence="1" id="KW-1133">Transmembrane helix</keyword>
<dbReference type="OrthoDB" id="7057004at2"/>
<dbReference type="PANTHER" id="PTHR37314:SF4">
    <property type="entry name" value="UPF0700 TRANSMEMBRANE PROTEIN YOAK"/>
    <property type="match status" value="1"/>
</dbReference>
<feature type="transmembrane region" description="Helical" evidence="1">
    <location>
        <begin position="100"/>
        <end position="117"/>
    </location>
</feature>
<keyword evidence="1" id="KW-0812">Transmembrane</keyword>
<dbReference type="AlphaFoldDB" id="A0A173XR51"/>
<gene>
    <name evidence="2" type="ORF">ERS852471_00098</name>
</gene>
<feature type="transmembrane region" description="Helical" evidence="1">
    <location>
        <begin position="18"/>
        <end position="36"/>
    </location>
</feature>
<dbReference type="RefSeq" id="WP_055262827.1">
    <property type="nucleotide sequence ID" value="NZ_CABIXQ010000001.1"/>
</dbReference>
<dbReference type="Pfam" id="PF06912">
    <property type="entry name" value="DUF1275"/>
    <property type="match status" value="1"/>
</dbReference>